<dbReference type="RefSeq" id="WP_256089461.1">
    <property type="nucleotide sequence ID" value="NZ_JAVRES010000016.1"/>
</dbReference>
<reference evidence="3" key="1">
    <citation type="submission" date="2023-07" db="EMBL/GenBank/DDBJ databases">
        <title>30 novel species of actinomycetes from the DSMZ collection.</title>
        <authorList>
            <person name="Nouioui I."/>
        </authorList>
    </citation>
    <scope>NUCLEOTIDE SEQUENCE [LARGE SCALE GENOMIC DNA]</scope>
    <source>
        <strain evidence="3">DSM 41981</strain>
    </source>
</reference>
<feature type="region of interest" description="Disordered" evidence="1">
    <location>
        <begin position="1"/>
        <end position="21"/>
    </location>
</feature>
<comment type="caution">
    <text evidence="2">The sequence shown here is derived from an EMBL/GenBank/DDBJ whole genome shotgun (WGS) entry which is preliminary data.</text>
</comment>
<gene>
    <name evidence="2" type="ORF">RM877_26825</name>
</gene>
<dbReference type="Proteomes" id="UP001183535">
    <property type="component" value="Unassembled WGS sequence"/>
</dbReference>
<sequence length="42" mass="4747">MNIMQKDIIHGDPLEGDEESRKPGVGVVIYLRSAEEMEDEES</sequence>
<evidence type="ECO:0000256" key="1">
    <source>
        <dbReference type="SAM" id="MobiDB-lite"/>
    </source>
</evidence>
<organism evidence="2 3">
    <name type="scientific">Streptomyces doudnae</name>
    <dbReference type="NCBI Taxonomy" id="3075536"/>
    <lineage>
        <taxon>Bacteria</taxon>
        <taxon>Bacillati</taxon>
        <taxon>Actinomycetota</taxon>
        <taxon>Actinomycetes</taxon>
        <taxon>Kitasatosporales</taxon>
        <taxon>Streptomycetaceae</taxon>
        <taxon>Streptomyces</taxon>
    </lineage>
</organism>
<dbReference type="AlphaFoldDB" id="A0ABD5EVM3"/>
<proteinExistence type="predicted"/>
<evidence type="ECO:0000313" key="3">
    <source>
        <dbReference type="Proteomes" id="UP001183535"/>
    </source>
</evidence>
<accession>A0ABD5EVM3</accession>
<evidence type="ECO:0000313" key="2">
    <source>
        <dbReference type="EMBL" id="MDT0438303.1"/>
    </source>
</evidence>
<name>A0ABD5EVM3_9ACTN</name>
<dbReference type="EMBL" id="JAVRES010000016">
    <property type="protein sequence ID" value="MDT0438303.1"/>
    <property type="molecule type" value="Genomic_DNA"/>
</dbReference>
<protein>
    <submittedName>
        <fullName evidence="2">Uncharacterized protein</fullName>
    </submittedName>
</protein>
<keyword evidence="3" id="KW-1185">Reference proteome</keyword>